<feature type="transmembrane region" description="Helical" evidence="1">
    <location>
        <begin position="134"/>
        <end position="152"/>
    </location>
</feature>
<organism evidence="2 3">
    <name type="scientific">Hyalangium rubrum</name>
    <dbReference type="NCBI Taxonomy" id="3103134"/>
    <lineage>
        <taxon>Bacteria</taxon>
        <taxon>Pseudomonadati</taxon>
        <taxon>Myxococcota</taxon>
        <taxon>Myxococcia</taxon>
        <taxon>Myxococcales</taxon>
        <taxon>Cystobacterineae</taxon>
        <taxon>Archangiaceae</taxon>
        <taxon>Hyalangium</taxon>
    </lineage>
</organism>
<feature type="transmembrane region" description="Helical" evidence="1">
    <location>
        <begin position="78"/>
        <end position="97"/>
    </location>
</feature>
<dbReference type="RefSeq" id="WP_321544552.1">
    <property type="nucleotide sequence ID" value="NZ_JAXIVS010000002.1"/>
</dbReference>
<feature type="transmembrane region" description="Helical" evidence="1">
    <location>
        <begin position="50"/>
        <end position="71"/>
    </location>
</feature>
<dbReference type="EMBL" id="JAXIVS010000002">
    <property type="protein sequence ID" value="MDY7225825.1"/>
    <property type="molecule type" value="Genomic_DNA"/>
</dbReference>
<gene>
    <name evidence="2" type="ORF">SYV04_05505</name>
</gene>
<reference evidence="2 3" key="1">
    <citation type="submission" date="2023-12" db="EMBL/GenBank/DDBJ databases">
        <title>the genome sequence of Hyalangium sp. s54d21.</title>
        <authorList>
            <person name="Zhang X."/>
        </authorList>
    </citation>
    <scope>NUCLEOTIDE SEQUENCE [LARGE SCALE GENOMIC DNA]</scope>
    <source>
        <strain evidence="3">s54d21</strain>
    </source>
</reference>
<proteinExistence type="predicted"/>
<dbReference type="Proteomes" id="UP001291309">
    <property type="component" value="Unassembled WGS sequence"/>
</dbReference>
<keyword evidence="1" id="KW-0812">Transmembrane</keyword>
<keyword evidence="1" id="KW-1133">Transmembrane helix</keyword>
<protein>
    <submittedName>
        <fullName evidence="2">Uncharacterized protein</fullName>
    </submittedName>
</protein>
<evidence type="ECO:0000313" key="3">
    <source>
        <dbReference type="Proteomes" id="UP001291309"/>
    </source>
</evidence>
<comment type="caution">
    <text evidence="2">The sequence shown here is derived from an EMBL/GenBank/DDBJ whole genome shotgun (WGS) entry which is preliminary data.</text>
</comment>
<evidence type="ECO:0000313" key="2">
    <source>
        <dbReference type="EMBL" id="MDY7225825.1"/>
    </source>
</evidence>
<sequence length="530" mass="53897">MLVTARPSLAPGVCAAAAAPLTILLSFGLLGAWASESEVLSRLMGSSGAFGSLVVISGLVEMAFLTVMLCHIGTGREVPLAVLLGVATLPWTVGLLGTEVHVGRVVAALGELEASDARNTLALGVGEAMASRVLGAWVSAALLVGLSLGLALNRAGGEPPLVGSPRGHFTKMMFGVVAALALAAIALVGAMEAYQLFGLLTRLAQVPLAERTDLLAQAVDEVARLRPMRWGCMAVLGTLAVASLAWKARRTVRSEGGWVENGILLASVAALLVLDGHPLRSATERAHALGLGPVSLPTGFEALRTTQAYAPQPLAVLATPEGLAHAGGERLSWNTPTQALAATLSSGLQAPAQAGPGHTGLTPEPMLPLLADARLSGTAIQRLLEASTRAGARSVELVGQQPHTASPATLERFQAHFPFFSLLAARPGTLRLLLPSALSGSASLSWRARFVDGTRLQLSPAEGGGALTLSLNASPADVPEVLAGTLVGLEVSGDVSLKQLGAAADVLALAGASPVVMLDAGASGGPLQSR</sequence>
<accession>A0ABU5GXB4</accession>
<feature type="transmembrane region" description="Helical" evidence="1">
    <location>
        <begin position="173"/>
        <end position="197"/>
    </location>
</feature>
<keyword evidence="3" id="KW-1185">Reference proteome</keyword>
<name>A0ABU5GXB4_9BACT</name>
<evidence type="ECO:0000256" key="1">
    <source>
        <dbReference type="SAM" id="Phobius"/>
    </source>
</evidence>
<keyword evidence="1" id="KW-0472">Membrane</keyword>